<dbReference type="InterPro" id="IPR001460">
    <property type="entry name" value="PCN-bd_Tpept"/>
</dbReference>
<dbReference type="Gene3D" id="3.90.1310.10">
    <property type="entry name" value="Penicillin-binding protein 2a (Domain 2)"/>
    <property type="match status" value="1"/>
</dbReference>
<feature type="domain" description="Penicillin-binding protein transpeptidase" evidence="6">
    <location>
        <begin position="347"/>
        <end position="595"/>
    </location>
</feature>
<accession>A0A9X3NQE7</accession>
<dbReference type="AlphaFoldDB" id="A0A9X3NQE7"/>
<keyword evidence="5" id="KW-0732">Signal</keyword>
<protein>
    <submittedName>
        <fullName evidence="9">Cell division protein FtsI</fullName>
    </submittedName>
</protein>
<dbReference type="PROSITE" id="PS51257">
    <property type="entry name" value="PROKAR_LIPOPROTEIN"/>
    <property type="match status" value="1"/>
</dbReference>
<dbReference type="InterPro" id="IPR007887">
    <property type="entry name" value="MecA_N"/>
</dbReference>
<feature type="domain" description="Penicillin-binding protein dimerisation" evidence="7">
    <location>
        <begin position="148"/>
        <end position="312"/>
    </location>
</feature>
<dbReference type="Gene3D" id="3.40.710.10">
    <property type="entry name" value="DD-peptidase/beta-lactamase superfamily"/>
    <property type="match status" value="1"/>
</dbReference>
<dbReference type="PANTHER" id="PTHR30627:SF24">
    <property type="entry name" value="PENICILLIN-BINDING PROTEIN 4B"/>
    <property type="match status" value="1"/>
</dbReference>
<dbReference type="InterPro" id="IPR036138">
    <property type="entry name" value="PBP_dimer_sf"/>
</dbReference>
<evidence type="ECO:0000256" key="2">
    <source>
        <dbReference type="ARBA" id="ARBA00007171"/>
    </source>
</evidence>
<dbReference type="SUPFAM" id="SSF56601">
    <property type="entry name" value="beta-lactamase/transpeptidase-like"/>
    <property type="match status" value="1"/>
</dbReference>
<comment type="similarity">
    <text evidence="2">Belongs to the transpeptidase family.</text>
</comment>
<keyword evidence="3" id="KW-0472">Membrane</keyword>
<keyword evidence="10" id="KW-1185">Reference proteome</keyword>
<evidence type="ECO:0000259" key="8">
    <source>
        <dbReference type="Pfam" id="PF05223"/>
    </source>
</evidence>
<evidence type="ECO:0000313" key="10">
    <source>
        <dbReference type="Proteomes" id="UP001140076"/>
    </source>
</evidence>
<dbReference type="InterPro" id="IPR012338">
    <property type="entry name" value="Beta-lactam/transpept-like"/>
</dbReference>
<sequence length="679" mass="70697">MSPRHLRRLLAAGTGLATAAVVTGCTTQPSPEVAVRTFLLNWQAGEYAAAAQQTDGDPEEVAEALEDTHRQLDLAGLRFSLGKISQDGDTATAAFEGQADLGIGDPVWNFDGSMNLARGPAGWAIEWSPSVIHPELGEDERIAVSYDVPDRGQILDRNDQPLVGTDAVTAFGVVPAEMRDMERGVADLAELLGEDSDPLLDRVRSAPPQEFQPLVLMRQGDVGADVERRAKEIPGVQTQKLEMRLNPRAAEAVIGQVAGTAEHNVSSRVAGTYQAGDTVGLTGLQNVFQQRLAGTATTAVVTVDAQGQETGTLHSWPGMESGSLTTTLDLRAQEAGESALAALPGRGYLVALDARTGEILAAVGNQGGDDDTGAFTAEYRPGEAFSIVSATAALESGMRPADTMACENQTRVGDRTFRTPNNTGLSGLPDLTTNFTYACTTAFARMGEQVGAEAIESAAARFGIGGDWRLSVPTYNGNFSTPETPADTAAAMAGVDRVRVSPLSMAMVAGAVADGTWHAPRLVADDDAANVQGGESHDLDPQAIGQVQDMMRAVVEQSATGANVGTTLPVHGQVANTQQKVRGQNTAVQWFVGYQGPLAFAVVAEVDPSIQLWEQYAVTAAGSFLQTLPAGYAEGLAQDGGEAPDAADTAPQGDTAGQEQPGAGATPTVPAPGTEAVPQ</sequence>
<feature type="compositionally biased region" description="Low complexity" evidence="4">
    <location>
        <begin position="661"/>
        <end position="679"/>
    </location>
</feature>
<evidence type="ECO:0000259" key="6">
    <source>
        <dbReference type="Pfam" id="PF00905"/>
    </source>
</evidence>
<dbReference type="Pfam" id="PF00905">
    <property type="entry name" value="Transpeptidase"/>
    <property type="match status" value="1"/>
</dbReference>
<dbReference type="GO" id="GO:0005886">
    <property type="term" value="C:plasma membrane"/>
    <property type="evidence" value="ECO:0007669"/>
    <property type="project" value="TreeGrafter"/>
</dbReference>
<dbReference type="InterPro" id="IPR005311">
    <property type="entry name" value="PBP_dimer"/>
</dbReference>
<dbReference type="PANTHER" id="PTHR30627">
    <property type="entry name" value="PEPTIDOGLYCAN D,D-TRANSPEPTIDASE"/>
    <property type="match status" value="1"/>
</dbReference>
<dbReference type="GO" id="GO:0071972">
    <property type="term" value="F:peptidoglycan L,D-transpeptidase activity"/>
    <property type="evidence" value="ECO:0007669"/>
    <property type="project" value="TreeGrafter"/>
</dbReference>
<dbReference type="GO" id="GO:0046677">
    <property type="term" value="P:response to antibiotic"/>
    <property type="evidence" value="ECO:0007669"/>
    <property type="project" value="InterPro"/>
</dbReference>
<evidence type="ECO:0000259" key="7">
    <source>
        <dbReference type="Pfam" id="PF03717"/>
    </source>
</evidence>
<evidence type="ECO:0000256" key="1">
    <source>
        <dbReference type="ARBA" id="ARBA00004370"/>
    </source>
</evidence>
<feature type="domain" description="NTF2-like N-terminal transpeptidase" evidence="8">
    <location>
        <begin position="31"/>
        <end position="139"/>
    </location>
</feature>
<keyword evidence="9" id="KW-0131">Cell cycle</keyword>
<organism evidence="9 10">
    <name type="scientific">Streptomonospora mangrovi</name>
    <dbReference type="NCBI Taxonomy" id="2883123"/>
    <lineage>
        <taxon>Bacteria</taxon>
        <taxon>Bacillati</taxon>
        <taxon>Actinomycetota</taxon>
        <taxon>Actinomycetes</taxon>
        <taxon>Streptosporangiales</taxon>
        <taxon>Nocardiopsidaceae</taxon>
        <taxon>Streptomonospora</taxon>
    </lineage>
</organism>
<reference evidence="9" key="1">
    <citation type="submission" date="2021-10" db="EMBL/GenBank/DDBJ databases">
        <title>Streptomonospora sp. nov., isolated from mangrove soil.</title>
        <authorList>
            <person name="Chen X."/>
            <person name="Ge X."/>
            <person name="Liu W."/>
        </authorList>
    </citation>
    <scope>NUCLEOTIDE SEQUENCE</scope>
    <source>
        <strain evidence="9">S1-112</strain>
    </source>
</reference>
<name>A0A9X3NQE7_9ACTN</name>
<dbReference type="SUPFAM" id="SSF56519">
    <property type="entry name" value="Penicillin binding protein dimerisation domain"/>
    <property type="match status" value="1"/>
</dbReference>
<proteinExistence type="inferred from homology"/>
<dbReference type="GO" id="GO:0051301">
    <property type="term" value="P:cell division"/>
    <property type="evidence" value="ECO:0007669"/>
    <property type="project" value="UniProtKB-KW"/>
</dbReference>
<feature type="chain" id="PRO_5040956177" evidence="5">
    <location>
        <begin position="20"/>
        <end position="679"/>
    </location>
</feature>
<comment type="caution">
    <text evidence="9">The sequence shown here is derived from an EMBL/GenBank/DDBJ whole genome shotgun (WGS) entry which is preliminary data.</text>
</comment>
<dbReference type="RefSeq" id="WP_270074499.1">
    <property type="nucleotide sequence ID" value="NZ_JAJAQC010000052.1"/>
</dbReference>
<dbReference type="Proteomes" id="UP001140076">
    <property type="component" value="Unassembled WGS sequence"/>
</dbReference>
<dbReference type="Pfam" id="PF03717">
    <property type="entry name" value="PBP_dimer"/>
    <property type="match status" value="1"/>
</dbReference>
<dbReference type="GO" id="GO:0008658">
    <property type="term" value="F:penicillin binding"/>
    <property type="evidence" value="ECO:0007669"/>
    <property type="project" value="InterPro"/>
</dbReference>
<dbReference type="GO" id="GO:0071555">
    <property type="term" value="P:cell wall organization"/>
    <property type="evidence" value="ECO:0007669"/>
    <property type="project" value="TreeGrafter"/>
</dbReference>
<evidence type="ECO:0000313" key="9">
    <source>
        <dbReference type="EMBL" id="MDA0567250.1"/>
    </source>
</evidence>
<evidence type="ECO:0000256" key="5">
    <source>
        <dbReference type="SAM" id="SignalP"/>
    </source>
</evidence>
<keyword evidence="9" id="KW-0132">Cell division</keyword>
<gene>
    <name evidence="9" type="ORF">LG943_23450</name>
</gene>
<feature type="signal peptide" evidence="5">
    <location>
        <begin position="1"/>
        <end position="19"/>
    </location>
</feature>
<dbReference type="Pfam" id="PF05223">
    <property type="entry name" value="MecA_N"/>
    <property type="match status" value="1"/>
</dbReference>
<comment type="subcellular location">
    <subcellularLocation>
        <location evidence="1">Membrane</location>
    </subcellularLocation>
</comment>
<feature type="region of interest" description="Disordered" evidence="4">
    <location>
        <begin position="635"/>
        <end position="679"/>
    </location>
</feature>
<dbReference type="EMBL" id="JAJAQC010000052">
    <property type="protein sequence ID" value="MDA0567250.1"/>
    <property type="molecule type" value="Genomic_DNA"/>
</dbReference>
<evidence type="ECO:0000256" key="4">
    <source>
        <dbReference type="SAM" id="MobiDB-lite"/>
    </source>
</evidence>
<dbReference type="InterPro" id="IPR050515">
    <property type="entry name" value="Beta-lactam/transpept"/>
</dbReference>
<evidence type="ECO:0000256" key="3">
    <source>
        <dbReference type="ARBA" id="ARBA00023136"/>
    </source>
</evidence>